<accession>A0A366HDD0</accession>
<dbReference type="InterPro" id="IPR005269">
    <property type="entry name" value="LOG"/>
</dbReference>
<organism evidence="4 5">
    <name type="scientific">Roseimicrobium gellanilyticum</name>
    <dbReference type="NCBI Taxonomy" id="748857"/>
    <lineage>
        <taxon>Bacteria</taxon>
        <taxon>Pseudomonadati</taxon>
        <taxon>Verrucomicrobiota</taxon>
        <taxon>Verrucomicrobiia</taxon>
        <taxon>Verrucomicrobiales</taxon>
        <taxon>Verrucomicrobiaceae</taxon>
        <taxon>Roseimicrobium</taxon>
    </lineage>
</organism>
<dbReference type="EMBL" id="QNRR01000009">
    <property type="protein sequence ID" value="RBP39829.1"/>
    <property type="molecule type" value="Genomic_DNA"/>
</dbReference>
<dbReference type="GO" id="GO:0008714">
    <property type="term" value="F:AMP nucleosidase activity"/>
    <property type="evidence" value="ECO:0007669"/>
    <property type="project" value="UniProtKB-EC"/>
</dbReference>
<dbReference type="SUPFAM" id="SSF102405">
    <property type="entry name" value="MCP/YpsA-like"/>
    <property type="match status" value="1"/>
</dbReference>
<dbReference type="GO" id="GO:0009691">
    <property type="term" value="P:cytokinin biosynthetic process"/>
    <property type="evidence" value="ECO:0007669"/>
    <property type="project" value="InterPro"/>
</dbReference>
<keyword evidence="5" id="KW-1185">Reference proteome</keyword>
<dbReference type="PANTHER" id="PTHR43393:SF2">
    <property type="entry name" value="CYTOKININ RIBOSIDE 5'-MONOPHOSPHATE PHOSPHORIBOHYDROLASE"/>
    <property type="match status" value="1"/>
</dbReference>
<dbReference type="Pfam" id="PF03641">
    <property type="entry name" value="Lysine_decarbox"/>
    <property type="match status" value="1"/>
</dbReference>
<reference evidence="4 5" key="1">
    <citation type="submission" date="2018-06" db="EMBL/GenBank/DDBJ databases">
        <title>Genomic Encyclopedia of Type Strains, Phase IV (KMG-IV): sequencing the most valuable type-strain genomes for metagenomic binning, comparative biology and taxonomic classification.</title>
        <authorList>
            <person name="Goeker M."/>
        </authorList>
    </citation>
    <scope>NUCLEOTIDE SEQUENCE [LARGE SCALE GENOMIC DNA]</scope>
    <source>
        <strain evidence="4 5">DSM 25532</strain>
    </source>
</reference>
<evidence type="ECO:0000256" key="3">
    <source>
        <dbReference type="ARBA" id="ARBA00031983"/>
    </source>
</evidence>
<name>A0A366HDD0_9BACT</name>
<proteinExistence type="predicted"/>
<evidence type="ECO:0000256" key="1">
    <source>
        <dbReference type="ARBA" id="ARBA00000274"/>
    </source>
</evidence>
<sequence length="375" mass="42462">MPDSRLPDPQPQEKDFTAGGIFDLAERPRNTTGDRALDDRLKEIAGHWVKDPRKRDLIAGMLMTSLKIGRDNAGMGDLKMLHRALREMRYANKVFQDYRHCRKVSIFGSARTLPDNPAYQAAERFGQRMVQEGYMVITGAGDGIMGAAQHGAGREKSFGLNIKLPFEQSANDTILGDEKLMTFNYFFTRKLSFVKEADAFALFPGGFGTMDELFEGLTLVQTGKANILPIVLVDVPGMEYWKTFLAFVESHLLGHGLISPLDLTLIRRVEDVEEAVQEILQFYRIFHSYRHVRDRVVFRLKRKLSAAAVKQLNEDFKDLLAEGQIEQGTALPEEANEEGIFHLPRLIAHFRRGDFGRWRQFIDAINSSAVVLAKL</sequence>
<comment type="catalytic activity">
    <reaction evidence="1">
        <text>AMP + H2O = D-ribose 5-phosphate + adenine</text>
        <dbReference type="Rhea" id="RHEA:20129"/>
        <dbReference type="ChEBI" id="CHEBI:15377"/>
        <dbReference type="ChEBI" id="CHEBI:16708"/>
        <dbReference type="ChEBI" id="CHEBI:78346"/>
        <dbReference type="ChEBI" id="CHEBI:456215"/>
        <dbReference type="EC" id="3.2.2.4"/>
    </reaction>
</comment>
<evidence type="ECO:0000256" key="2">
    <source>
        <dbReference type="ARBA" id="ARBA00011985"/>
    </source>
</evidence>
<comment type="caution">
    <text evidence="4">The sequence shown here is derived from an EMBL/GenBank/DDBJ whole genome shotgun (WGS) entry which is preliminary data.</text>
</comment>
<dbReference type="OrthoDB" id="9801098at2"/>
<gene>
    <name evidence="4" type="ORF">DES53_109257</name>
</gene>
<evidence type="ECO:0000313" key="5">
    <source>
        <dbReference type="Proteomes" id="UP000253426"/>
    </source>
</evidence>
<dbReference type="GO" id="GO:0005829">
    <property type="term" value="C:cytosol"/>
    <property type="evidence" value="ECO:0007669"/>
    <property type="project" value="TreeGrafter"/>
</dbReference>
<dbReference type="InterPro" id="IPR052341">
    <property type="entry name" value="LOG_family_nucleotidases"/>
</dbReference>
<dbReference type="Proteomes" id="UP000253426">
    <property type="component" value="Unassembled WGS sequence"/>
</dbReference>
<protein>
    <recommendedName>
        <fullName evidence="3">AMP nucleosidase</fullName>
        <ecNumber evidence="2">3.2.2.4</ecNumber>
    </recommendedName>
    <alternativeName>
        <fullName evidence="3">AMP nucleosidase</fullName>
    </alternativeName>
</protein>
<dbReference type="RefSeq" id="WP_113960709.1">
    <property type="nucleotide sequence ID" value="NZ_QNRR01000009.1"/>
</dbReference>
<dbReference type="PANTHER" id="PTHR43393">
    <property type="entry name" value="CYTOKININ RIBOSIDE 5'-MONOPHOSPHATE PHOSPHORIBOHYDROLASE"/>
    <property type="match status" value="1"/>
</dbReference>
<dbReference type="NCBIfam" id="TIGR00730">
    <property type="entry name" value="Rossman fold protein, TIGR00730 family"/>
    <property type="match status" value="1"/>
</dbReference>
<dbReference type="EC" id="3.2.2.4" evidence="2"/>
<dbReference type="Gene3D" id="3.40.50.450">
    <property type="match status" value="1"/>
</dbReference>
<dbReference type="InterPro" id="IPR031100">
    <property type="entry name" value="LOG_fam"/>
</dbReference>
<evidence type="ECO:0000313" key="4">
    <source>
        <dbReference type="EMBL" id="RBP39829.1"/>
    </source>
</evidence>
<dbReference type="AlphaFoldDB" id="A0A366HDD0"/>